<feature type="domain" description="FAD-dependent oxidoreductase 2 FAD-binding" evidence="6">
    <location>
        <begin position="22"/>
        <end position="462"/>
    </location>
</feature>
<evidence type="ECO:0000259" key="6">
    <source>
        <dbReference type="Pfam" id="PF00890"/>
    </source>
</evidence>
<dbReference type="GO" id="GO:0008202">
    <property type="term" value="P:steroid metabolic process"/>
    <property type="evidence" value="ECO:0007669"/>
    <property type="project" value="UniProtKB-ARBA"/>
</dbReference>
<dbReference type="PANTHER" id="PTHR43400">
    <property type="entry name" value="FUMARATE REDUCTASE"/>
    <property type="match status" value="1"/>
</dbReference>
<dbReference type="InterPro" id="IPR003953">
    <property type="entry name" value="FAD-dep_OxRdtase_2_FAD-bd"/>
</dbReference>
<gene>
    <name evidence="7" type="ORF">H7H73_18830</name>
</gene>
<feature type="region of interest" description="Disordered" evidence="5">
    <location>
        <begin position="487"/>
        <end position="552"/>
    </location>
</feature>
<comment type="caution">
    <text evidence="7">The sequence shown here is derived from an EMBL/GenBank/DDBJ whole genome shotgun (WGS) entry which is preliminary data.</text>
</comment>
<dbReference type="Proteomes" id="UP001140272">
    <property type="component" value="Unassembled WGS sequence"/>
</dbReference>
<evidence type="ECO:0000313" key="8">
    <source>
        <dbReference type="Proteomes" id="UP001140272"/>
    </source>
</evidence>
<feature type="compositionally biased region" description="Basic residues" evidence="5">
    <location>
        <begin position="503"/>
        <end position="538"/>
    </location>
</feature>
<dbReference type="AlphaFoldDB" id="A0A9X2YF46"/>
<proteinExistence type="predicted"/>
<evidence type="ECO:0000256" key="1">
    <source>
        <dbReference type="ARBA" id="ARBA00001974"/>
    </source>
</evidence>
<evidence type="ECO:0000256" key="5">
    <source>
        <dbReference type="SAM" id="MobiDB-lite"/>
    </source>
</evidence>
<dbReference type="PRINTS" id="PR00411">
    <property type="entry name" value="PNDRDTASEI"/>
</dbReference>
<dbReference type="Pfam" id="PF00890">
    <property type="entry name" value="FAD_binding_2"/>
    <property type="match status" value="1"/>
</dbReference>
<dbReference type="PANTHER" id="PTHR43400:SF10">
    <property type="entry name" value="3-OXOSTEROID 1-DEHYDROGENASE"/>
    <property type="match status" value="1"/>
</dbReference>
<comment type="cofactor">
    <cofactor evidence="1">
        <name>FAD</name>
        <dbReference type="ChEBI" id="CHEBI:57692"/>
    </cofactor>
</comment>
<name>A0A9X2YF46_9MYCO</name>
<sequence length="552" mass="58322">MSMHIPDTVRAADVTSWSDEVDVVVLGFGIAGGCAAVSAAAAGARVLVLEKAAAAGGTTSMAGGHFYLGGGTAVQKATGHDDSAEEMYTYLVSQSRDPEHDKIRAYCEGSVEHFDWLEDLGFEFERSYYPGKVVVPPGTEGLSYTGNEKVWPFCEQAVPAPRGHSVPVPGELGGASMVIDLLVKRAADLGVQFRYETGATALVVDDDGHVVGVRWKHFGETGDVRADAVVIAAGGFAMNAELVAEYTPALGAERKTKHHGTVAPYILGNPNDDGLGIGLGVSAGGVATNMDQLFITAAAYPPEILLTGVIVNARGERFVAEDSYHARTSAFVLEQPDQIAYLIVDEEHMQMPEMPLIKFIDGWETIAEMEQALGIPAGNLAATLERYNANAARGEDPDFHKQPDYLAAQDTGPWAAFDLSLGRAMYSGFTMGGLKVSIDGEVLREDGSPITGLYAAGACASNIAQDGKGYASGTQLGEGSFFGRRAGEHAARRAGEHAARRAGSTRRAGRARRRGSRPRPARAPRRSRPAPTHPRRAASARGCDAAADCCGD</sequence>
<evidence type="ECO:0000256" key="3">
    <source>
        <dbReference type="ARBA" id="ARBA00022827"/>
    </source>
</evidence>
<feature type="compositionally biased region" description="Low complexity" evidence="5">
    <location>
        <begin position="539"/>
        <end position="552"/>
    </location>
</feature>
<evidence type="ECO:0000256" key="4">
    <source>
        <dbReference type="ARBA" id="ARBA00023002"/>
    </source>
</evidence>
<protein>
    <submittedName>
        <fullName evidence="7">FAD-binding protein</fullName>
    </submittedName>
</protein>
<keyword evidence="4" id="KW-0560">Oxidoreductase</keyword>
<dbReference type="SUPFAM" id="SSF51905">
    <property type="entry name" value="FAD/NAD(P)-binding domain"/>
    <property type="match status" value="1"/>
</dbReference>
<dbReference type="NCBIfam" id="NF005508">
    <property type="entry name" value="PRK07121.1-1"/>
    <property type="match status" value="1"/>
</dbReference>
<evidence type="ECO:0000313" key="7">
    <source>
        <dbReference type="EMBL" id="MCV7072133.1"/>
    </source>
</evidence>
<dbReference type="InterPro" id="IPR036188">
    <property type="entry name" value="FAD/NAD-bd_sf"/>
</dbReference>
<dbReference type="Gene3D" id="3.90.700.10">
    <property type="entry name" value="Succinate dehydrogenase/fumarate reductase flavoprotein, catalytic domain"/>
    <property type="match status" value="1"/>
</dbReference>
<dbReference type="EMBL" id="JACKRN010000650">
    <property type="protein sequence ID" value="MCV7072133.1"/>
    <property type="molecule type" value="Genomic_DNA"/>
</dbReference>
<dbReference type="GO" id="GO:0033765">
    <property type="term" value="F:steroid dehydrogenase activity, acting on the CH-CH group of donors"/>
    <property type="evidence" value="ECO:0007669"/>
    <property type="project" value="UniProtKB-ARBA"/>
</dbReference>
<reference evidence="7" key="2">
    <citation type="journal article" date="2022" name="BMC Genomics">
        <title>Comparative genome analysis of mycobacteria focusing on tRNA and non-coding RNA.</title>
        <authorList>
            <person name="Behra P.R.K."/>
            <person name="Pettersson B.M.F."/>
            <person name="Ramesh M."/>
            <person name="Das S."/>
            <person name="Dasgupta S."/>
            <person name="Kirsebom L.A."/>
        </authorList>
    </citation>
    <scope>NUCLEOTIDE SEQUENCE</scope>
    <source>
        <strain evidence="7">DSM 45406</strain>
    </source>
</reference>
<evidence type="ECO:0000256" key="2">
    <source>
        <dbReference type="ARBA" id="ARBA00022630"/>
    </source>
</evidence>
<dbReference type="InterPro" id="IPR027477">
    <property type="entry name" value="Succ_DH/fumarate_Rdtase_cat_sf"/>
</dbReference>
<dbReference type="NCBIfam" id="NF005510">
    <property type="entry name" value="PRK07121.1-3"/>
    <property type="match status" value="1"/>
</dbReference>
<reference evidence="7" key="1">
    <citation type="submission" date="2020-07" db="EMBL/GenBank/DDBJ databases">
        <authorList>
            <person name="Pettersson B.M.F."/>
            <person name="Behra P.R.K."/>
            <person name="Ramesh M."/>
            <person name="Das S."/>
            <person name="Dasgupta S."/>
            <person name="Kirsebom L.A."/>
        </authorList>
    </citation>
    <scope>NUCLEOTIDE SEQUENCE</scope>
    <source>
        <strain evidence="7">DSM 45406</strain>
    </source>
</reference>
<dbReference type="SUPFAM" id="SSF56425">
    <property type="entry name" value="Succinate dehydrogenase/fumarate reductase flavoprotein, catalytic domain"/>
    <property type="match status" value="1"/>
</dbReference>
<organism evidence="7 8">
    <name type="scientific">Mycolicibacterium rufum</name>
    <dbReference type="NCBI Taxonomy" id="318424"/>
    <lineage>
        <taxon>Bacteria</taxon>
        <taxon>Bacillati</taxon>
        <taxon>Actinomycetota</taxon>
        <taxon>Actinomycetes</taxon>
        <taxon>Mycobacteriales</taxon>
        <taxon>Mycobacteriaceae</taxon>
        <taxon>Mycolicibacterium</taxon>
    </lineage>
</organism>
<accession>A0A9X2YF46</accession>
<keyword evidence="2" id="KW-0285">Flavoprotein</keyword>
<feature type="compositionally biased region" description="Basic and acidic residues" evidence="5">
    <location>
        <begin position="487"/>
        <end position="499"/>
    </location>
</feature>
<dbReference type="Gene3D" id="3.50.50.60">
    <property type="entry name" value="FAD/NAD(P)-binding domain"/>
    <property type="match status" value="1"/>
</dbReference>
<keyword evidence="3" id="KW-0274">FAD</keyword>
<dbReference type="InterPro" id="IPR050315">
    <property type="entry name" value="FAD-oxidoreductase_2"/>
</dbReference>